<keyword evidence="1" id="KW-0472">Membrane</keyword>
<organism evidence="2 3">
    <name type="scientific">Candidatus Nitrosocaldus cavascurensis</name>
    <dbReference type="NCBI Taxonomy" id="2058097"/>
    <lineage>
        <taxon>Archaea</taxon>
        <taxon>Nitrososphaerota</taxon>
        <taxon>Nitrososphaeria</taxon>
        <taxon>Candidatus Nitrosocaldales</taxon>
        <taxon>Candidatus Nitrosocaldaceae</taxon>
        <taxon>Candidatus Nitrosocaldus</taxon>
    </lineage>
</organism>
<dbReference type="RefSeq" id="WP_197706609.1">
    <property type="nucleotide sequence ID" value="NZ_LT981265.1"/>
</dbReference>
<dbReference type="EMBL" id="LT981265">
    <property type="protein sequence ID" value="SPC34755.1"/>
    <property type="molecule type" value="Genomic_DNA"/>
</dbReference>
<name>A0A2K5ASZ4_9ARCH</name>
<dbReference type="GeneID" id="41595581"/>
<evidence type="ECO:0000313" key="2">
    <source>
        <dbReference type="EMBL" id="SPC34755.1"/>
    </source>
</evidence>
<feature type="transmembrane region" description="Helical" evidence="1">
    <location>
        <begin position="7"/>
        <end position="24"/>
    </location>
</feature>
<keyword evidence="1" id="KW-0812">Transmembrane</keyword>
<keyword evidence="1" id="KW-1133">Transmembrane helix</keyword>
<proteinExistence type="predicted"/>
<protein>
    <submittedName>
        <fullName evidence="2">Uncharacterized protein</fullName>
    </submittedName>
</protein>
<dbReference type="AlphaFoldDB" id="A0A2K5ASZ4"/>
<dbReference type="KEGG" id="ncv:NCAV_1590"/>
<evidence type="ECO:0000313" key="3">
    <source>
        <dbReference type="Proteomes" id="UP000236248"/>
    </source>
</evidence>
<reference evidence="3" key="1">
    <citation type="submission" date="2018-01" db="EMBL/GenBank/DDBJ databases">
        <authorList>
            <person name="Kerou L M."/>
        </authorList>
    </citation>
    <scope>NUCLEOTIDE SEQUENCE [LARGE SCALE GENOMIC DNA]</scope>
    <source>
        <strain evidence="3">SCU2</strain>
    </source>
</reference>
<sequence>MVIARNWVSAMGVLFLVTAVIILLRDIALWGPEFVLDFMMDNNMNSAKFVLIMFGISAILFLYSNRYERTRIE</sequence>
<accession>A0A2K5ASZ4</accession>
<feature type="transmembrane region" description="Helical" evidence="1">
    <location>
        <begin position="44"/>
        <end position="63"/>
    </location>
</feature>
<dbReference type="Proteomes" id="UP000236248">
    <property type="component" value="Chromosome NCAV"/>
</dbReference>
<keyword evidence="3" id="KW-1185">Reference proteome</keyword>
<gene>
    <name evidence="2" type="ORF">NCAV_1590</name>
</gene>
<evidence type="ECO:0000256" key="1">
    <source>
        <dbReference type="SAM" id="Phobius"/>
    </source>
</evidence>